<evidence type="ECO:0000313" key="3">
    <source>
        <dbReference type="Proteomes" id="UP000553632"/>
    </source>
</evidence>
<comment type="caution">
    <text evidence="2">The sequence shown here is derived from an EMBL/GenBank/DDBJ whole genome shotgun (WGS) entry which is preliminary data.</text>
</comment>
<dbReference type="EMBL" id="JABANO010016815">
    <property type="protein sequence ID" value="KAF4734541.1"/>
    <property type="molecule type" value="Genomic_DNA"/>
</dbReference>
<organism evidence="2 3">
    <name type="scientific">Perkinsus olseni</name>
    <name type="common">Perkinsus atlanticus</name>
    <dbReference type="NCBI Taxonomy" id="32597"/>
    <lineage>
        <taxon>Eukaryota</taxon>
        <taxon>Sar</taxon>
        <taxon>Alveolata</taxon>
        <taxon>Perkinsozoa</taxon>
        <taxon>Perkinsea</taxon>
        <taxon>Perkinsida</taxon>
        <taxon>Perkinsidae</taxon>
        <taxon>Perkinsus</taxon>
    </lineage>
</organism>
<feature type="coiled-coil region" evidence="1">
    <location>
        <begin position="95"/>
        <end position="122"/>
    </location>
</feature>
<evidence type="ECO:0000256" key="1">
    <source>
        <dbReference type="SAM" id="Coils"/>
    </source>
</evidence>
<keyword evidence="3" id="KW-1185">Reference proteome</keyword>
<feature type="coiled-coil region" evidence="1">
    <location>
        <begin position="33"/>
        <end position="60"/>
    </location>
</feature>
<proteinExistence type="predicted"/>
<protein>
    <submittedName>
        <fullName evidence="2">Uncharacterized protein</fullName>
    </submittedName>
</protein>
<reference evidence="2 3" key="1">
    <citation type="submission" date="2020-04" db="EMBL/GenBank/DDBJ databases">
        <title>Perkinsus olseni comparative genomics.</title>
        <authorList>
            <person name="Bogema D.R."/>
        </authorList>
    </citation>
    <scope>NUCLEOTIDE SEQUENCE [LARGE SCALE GENOMIC DNA]</scope>
    <source>
        <strain evidence="2 3">ATCC PRA-207</strain>
    </source>
</reference>
<name>A0A7J6SNX2_PEROL</name>
<accession>A0A7J6SNX2</accession>
<dbReference type="Proteomes" id="UP000553632">
    <property type="component" value="Unassembled WGS sequence"/>
</dbReference>
<evidence type="ECO:0000313" key="2">
    <source>
        <dbReference type="EMBL" id="KAF4734541.1"/>
    </source>
</evidence>
<gene>
    <name evidence="2" type="ORF">FOZ63_018753</name>
</gene>
<keyword evidence="1" id="KW-0175">Coiled coil</keyword>
<sequence>MEEFRLIVENRVLTARREVEVARDQAAAAKELAFRAKERETALQERCRNLETEVADIEDTAALEKRVEELQEAERRQVSDVERCKSDRAARAFELSEQRARVETAEKRVEEAVENLRTAERDRDSKVSWLRVSINTTLYSLLGSRLMRYPRPCRVPSLSLKH</sequence>
<dbReference type="AlphaFoldDB" id="A0A7J6SNX2"/>